<dbReference type="GO" id="GO:0016620">
    <property type="term" value="F:oxidoreductase activity, acting on the aldehyde or oxo group of donors, NAD or NADP as acceptor"/>
    <property type="evidence" value="ECO:0007669"/>
    <property type="project" value="InterPro"/>
</dbReference>
<dbReference type="PROSITE" id="PS00070">
    <property type="entry name" value="ALDEHYDE_DEHYDR_CYS"/>
    <property type="match status" value="1"/>
</dbReference>
<dbReference type="SUPFAM" id="SSF53720">
    <property type="entry name" value="ALDH-like"/>
    <property type="match status" value="1"/>
</dbReference>
<evidence type="ECO:0000256" key="3">
    <source>
        <dbReference type="SAM" id="MobiDB-lite"/>
    </source>
</evidence>
<keyword evidence="2" id="KW-0560">Oxidoreductase</keyword>
<dbReference type="Gene3D" id="3.40.309.10">
    <property type="entry name" value="Aldehyde Dehydrogenase, Chain A, domain 2"/>
    <property type="match status" value="1"/>
</dbReference>
<name>A0A0U3T2E6_9BACT</name>
<dbReference type="InterPro" id="IPR016162">
    <property type="entry name" value="Ald_DH_N"/>
</dbReference>
<proteinExistence type="inferred from homology"/>
<dbReference type="InterPro" id="IPR016163">
    <property type="entry name" value="Ald_DH_C"/>
</dbReference>
<evidence type="ECO:0000259" key="4">
    <source>
        <dbReference type="Pfam" id="PF00171"/>
    </source>
</evidence>
<organism evidence="5">
    <name type="scientific">uncultured bacterium 16</name>
    <dbReference type="NCBI Taxonomy" id="1748268"/>
    <lineage>
        <taxon>Bacteria</taxon>
        <taxon>environmental samples</taxon>
    </lineage>
</organism>
<reference evidence="5" key="1">
    <citation type="submission" date="2015-10" db="EMBL/GenBank/DDBJ databases">
        <title>Biosynthesis of SCL-MCL polyhydroxyalkanoates by metagenomic clones in Pseudomonas putida.</title>
        <authorList>
            <person name="Cheng J."/>
            <person name="Charles T.C."/>
        </authorList>
    </citation>
    <scope>NUCLEOTIDE SEQUENCE</scope>
</reference>
<comment type="similarity">
    <text evidence="1">Belongs to the aldehyde dehydrogenase family.</text>
</comment>
<evidence type="ECO:0000256" key="1">
    <source>
        <dbReference type="ARBA" id="ARBA00009986"/>
    </source>
</evidence>
<sequence length="499" mass="52982">MPIPSERRQAGDKHHDEDIWMSKTHGIFIGGEWHEGSGTEPNANPSDTSDSVGNFAQADASHVAAAVAAARAAFPAWSATTPQQRADILDRAGTEILARSAELGRLLSREEGKTLPEGIGEVTRAGQIFKFFAMQAVRLSGETGASTRPGVSIEVTREPVGVFGLITPWNFPIAIPAWKLAPALAFGNCAVLKPSEFTPASASALVDIVSRAGVPAGVVGLVNGRGAEVGKALVESRDVDGISFTGSVATGRGIATACASRMARVQCEMGGKNPLVVIDDADLEIAVNAAINGAFFSTGQRCTASSRLIVTQDIHDRFIAKMIERLHALKIDHALKDGTDIGPVIHQAQLDKNLRYVETASSEGGVLSHGGERLQRETKGWYMTPALITETRNDMRINREEVFGPVASVIRVRNYDEALAAANDTAFGLCAGLCTTSLKHAAHFRRAAQAGLVMINLPTAGLDYHLPFGGRKASSYGPREQGEAAREFYTQGKTAYVGA</sequence>
<evidence type="ECO:0000256" key="2">
    <source>
        <dbReference type="ARBA" id="ARBA00023002"/>
    </source>
</evidence>
<dbReference type="InterPro" id="IPR015590">
    <property type="entry name" value="Aldehyde_DH_dom"/>
</dbReference>
<feature type="domain" description="Aldehyde dehydrogenase" evidence="4">
    <location>
        <begin position="37"/>
        <end position="494"/>
    </location>
</feature>
<protein>
    <submittedName>
        <fullName evidence="5">Aldehyde dehydrogenase</fullName>
    </submittedName>
</protein>
<dbReference type="InterPro" id="IPR016161">
    <property type="entry name" value="Ald_DH/histidinol_DH"/>
</dbReference>
<dbReference type="PANTHER" id="PTHR11699">
    <property type="entry name" value="ALDEHYDE DEHYDROGENASE-RELATED"/>
    <property type="match status" value="1"/>
</dbReference>
<dbReference type="FunFam" id="3.40.605.10:FF:000007">
    <property type="entry name" value="NAD/NADP-dependent betaine aldehyde dehydrogenase"/>
    <property type="match status" value="1"/>
</dbReference>
<dbReference type="AlphaFoldDB" id="A0A0U3T2E6"/>
<dbReference type="CDD" id="cd07097">
    <property type="entry name" value="ALDH_KGSADH-YcbD"/>
    <property type="match status" value="1"/>
</dbReference>
<dbReference type="Gene3D" id="3.40.605.10">
    <property type="entry name" value="Aldehyde Dehydrogenase, Chain A, domain 1"/>
    <property type="match status" value="1"/>
</dbReference>
<feature type="compositionally biased region" description="Polar residues" evidence="3">
    <location>
        <begin position="39"/>
        <end position="53"/>
    </location>
</feature>
<accession>A0A0U3T2E6</accession>
<dbReference type="EMBL" id="KT944263">
    <property type="protein sequence ID" value="ALV86411.1"/>
    <property type="molecule type" value="Genomic_DNA"/>
</dbReference>
<dbReference type="Pfam" id="PF00171">
    <property type="entry name" value="Aldedh"/>
    <property type="match status" value="1"/>
</dbReference>
<dbReference type="InterPro" id="IPR016160">
    <property type="entry name" value="Ald_DH_CS_CYS"/>
</dbReference>
<feature type="region of interest" description="Disordered" evidence="3">
    <location>
        <begin position="30"/>
        <end position="53"/>
    </location>
</feature>
<evidence type="ECO:0000313" key="5">
    <source>
        <dbReference type="EMBL" id="ALV86411.1"/>
    </source>
</evidence>